<dbReference type="InterPro" id="IPR036291">
    <property type="entry name" value="NAD(P)-bd_dom_sf"/>
</dbReference>
<evidence type="ECO:0008006" key="4">
    <source>
        <dbReference type="Google" id="ProtNLM"/>
    </source>
</evidence>
<dbReference type="Proteomes" id="UP000606974">
    <property type="component" value="Unassembled WGS sequence"/>
</dbReference>
<accession>A0A8H7A5I7</accession>
<dbReference type="OrthoDB" id="10254221at2759"/>
<dbReference type="PANTHER" id="PTHR42748">
    <property type="entry name" value="NITROGEN METABOLITE REPRESSION PROTEIN NMRA FAMILY MEMBER"/>
    <property type="match status" value="1"/>
</dbReference>
<dbReference type="InterPro" id="IPR051164">
    <property type="entry name" value="NmrA-like_oxidored"/>
</dbReference>
<organism evidence="2 3">
    <name type="scientific">Endocarpon pusillum</name>
    <dbReference type="NCBI Taxonomy" id="364733"/>
    <lineage>
        <taxon>Eukaryota</taxon>
        <taxon>Fungi</taxon>
        <taxon>Dikarya</taxon>
        <taxon>Ascomycota</taxon>
        <taxon>Pezizomycotina</taxon>
        <taxon>Eurotiomycetes</taxon>
        <taxon>Chaetothyriomycetidae</taxon>
        <taxon>Verrucariales</taxon>
        <taxon>Verrucariaceae</taxon>
        <taxon>Endocarpon</taxon>
    </lineage>
</organism>
<dbReference type="GO" id="GO:0005634">
    <property type="term" value="C:nucleus"/>
    <property type="evidence" value="ECO:0007669"/>
    <property type="project" value="TreeGrafter"/>
</dbReference>
<dbReference type="PANTHER" id="PTHR42748:SF22">
    <property type="entry name" value="NMRA-LIKE DOMAIN-CONTAINING PROTEIN"/>
    <property type="match status" value="1"/>
</dbReference>
<name>A0A8H7A5I7_9EURO</name>
<keyword evidence="1" id="KW-0521">NADP</keyword>
<sequence>MSPRNVCISAVDGQTGYLIAELLLTDSTFSKQVDSVTGLSLHPSSPKCKELTKLGAKIVTHKHGKVRDMVKTLKETGCDAICLIPPTHKDKFDITLELIEAAKKANVPNNLFLSSAGCDLADAQKQPRLHEFLELESRVLTAKGLPETALGTSPVIIRAGFYAENLLLYSPQVQEDSVLPLPIGETHQFAPIALGDVAQVAAHVLSGKGKNGFSDKHRGQLIVLTGPKLISGPLLATEASEALGVKLEFEDISEREAKRVLHAQSKSDESEKEYLLEYYSLVREGMTNYISTLAFHDVTGNHPTEPSEFFKMYAEGFMPEHPQKKRKTENGR</sequence>
<dbReference type="AlphaFoldDB" id="A0A8H7A5I7"/>
<protein>
    <recommendedName>
        <fullName evidence="4">NmrA-like domain-containing protein</fullName>
    </recommendedName>
</protein>
<dbReference type="SUPFAM" id="SSF51735">
    <property type="entry name" value="NAD(P)-binding Rossmann-fold domains"/>
    <property type="match status" value="1"/>
</dbReference>
<dbReference type="Gene3D" id="3.90.25.10">
    <property type="entry name" value="UDP-galactose 4-epimerase, domain 1"/>
    <property type="match status" value="1"/>
</dbReference>
<dbReference type="EMBL" id="JAACFV010000201">
    <property type="protein sequence ID" value="KAF7503025.1"/>
    <property type="molecule type" value="Genomic_DNA"/>
</dbReference>
<reference evidence="2" key="1">
    <citation type="submission" date="2020-02" db="EMBL/GenBank/DDBJ databases">
        <authorList>
            <person name="Palmer J.M."/>
        </authorList>
    </citation>
    <scope>NUCLEOTIDE SEQUENCE</scope>
    <source>
        <strain evidence="2">EPUS1.4</strain>
        <tissue evidence="2">Thallus</tissue>
    </source>
</reference>
<evidence type="ECO:0000313" key="3">
    <source>
        <dbReference type="Proteomes" id="UP000606974"/>
    </source>
</evidence>
<evidence type="ECO:0000256" key="1">
    <source>
        <dbReference type="ARBA" id="ARBA00022857"/>
    </source>
</evidence>
<gene>
    <name evidence="2" type="ORF">GJ744_004701</name>
</gene>
<evidence type="ECO:0000313" key="2">
    <source>
        <dbReference type="EMBL" id="KAF7503025.1"/>
    </source>
</evidence>
<comment type="caution">
    <text evidence="2">The sequence shown here is derived from an EMBL/GenBank/DDBJ whole genome shotgun (WGS) entry which is preliminary data.</text>
</comment>
<proteinExistence type="predicted"/>
<dbReference type="Gene3D" id="3.40.50.720">
    <property type="entry name" value="NAD(P)-binding Rossmann-like Domain"/>
    <property type="match status" value="1"/>
</dbReference>
<keyword evidence="3" id="KW-1185">Reference proteome</keyword>